<name>G0A5D6_METMM</name>
<dbReference type="eggNOG" id="ENOG50333DG">
    <property type="taxonomic scope" value="Bacteria"/>
</dbReference>
<evidence type="ECO:0000313" key="2">
    <source>
        <dbReference type="Proteomes" id="UP000008888"/>
    </source>
</evidence>
<organism evidence="1 2">
    <name type="scientific">Methylomonas methanica (strain DSM 25384 / MC09)</name>
    <dbReference type="NCBI Taxonomy" id="857087"/>
    <lineage>
        <taxon>Bacteria</taxon>
        <taxon>Pseudomonadati</taxon>
        <taxon>Pseudomonadota</taxon>
        <taxon>Gammaproteobacteria</taxon>
        <taxon>Methylococcales</taxon>
        <taxon>Methylococcaceae</taxon>
        <taxon>Methylomonas</taxon>
    </lineage>
</organism>
<protein>
    <submittedName>
        <fullName evidence="1">Uncharacterized protein</fullName>
    </submittedName>
</protein>
<proteinExistence type="predicted"/>
<reference evidence="2" key="3">
    <citation type="submission" date="2011-05" db="EMBL/GenBank/DDBJ databases">
        <title>Complete sequence of Methylomonas methanica MC09.</title>
        <authorList>
            <consortium name="US DOE Joint Genome Institute"/>
            <person name="Lucas S."/>
            <person name="Han J."/>
            <person name="Lapidus A."/>
            <person name="Cheng J.-F."/>
            <person name="Goodwin L."/>
            <person name="Pitluck S."/>
            <person name="Peters L."/>
            <person name="Mikhailova N."/>
            <person name="Teshima H."/>
            <person name="Han C."/>
            <person name="Tapia R."/>
            <person name="Land M."/>
            <person name="Hauser L."/>
            <person name="Kyrpides N."/>
            <person name="Ivanova N."/>
            <person name="Pagani I."/>
            <person name="Stein L."/>
            <person name="Woyke T."/>
        </authorList>
    </citation>
    <scope>NUCLEOTIDE SEQUENCE [LARGE SCALE GENOMIC DNA]</scope>
    <source>
        <strain evidence="2">MC09</strain>
    </source>
</reference>
<reference evidence="1 2" key="1">
    <citation type="journal article" date="2011" name="J. Bacteriol.">
        <title>Complete Genome Sequence of the Aerobic Marine Methanotroph Methylomonas methanica MC09.</title>
        <authorList>
            <person name="Boden R."/>
            <person name="Cunliffe M."/>
            <person name="Scanlan J."/>
            <person name="Moussard H."/>
            <person name="Kits K.D."/>
            <person name="Klotz M.G."/>
            <person name="Jetten M.S."/>
            <person name="Vuilleumier S."/>
            <person name="Han J."/>
            <person name="Peters L."/>
            <person name="Mikhailova N."/>
            <person name="Teshima H."/>
            <person name="Tapia R."/>
            <person name="Kyrpides N."/>
            <person name="Ivanova N."/>
            <person name="Pagani I."/>
            <person name="Cheng J.F."/>
            <person name="Goodwin L."/>
            <person name="Han C."/>
            <person name="Hauser L."/>
            <person name="Land M.L."/>
            <person name="Lapidus A."/>
            <person name="Lucas S."/>
            <person name="Pitluck S."/>
            <person name="Woyke T."/>
            <person name="Stein L."/>
            <person name="Murrell J.C."/>
        </authorList>
    </citation>
    <scope>NUCLEOTIDE SEQUENCE [LARGE SCALE GENOMIC DNA]</scope>
    <source>
        <strain evidence="1 2">MC09</strain>
    </source>
</reference>
<dbReference type="AlphaFoldDB" id="G0A5D6"/>
<dbReference type="Proteomes" id="UP000008888">
    <property type="component" value="Chromosome"/>
</dbReference>
<dbReference type="EMBL" id="CP002738">
    <property type="protein sequence ID" value="AEG01642.1"/>
    <property type="molecule type" value="Genomic_DNA"/>
</dbReference>
<gene>
    <name evidence="1" type="ordered locus">Metme_3270</name>
</gene>
<accession>G0A5D6</accession>
<keyword evidence="2" id="KW-1185">Reference proteome</keyword>
<sequence length="244" mass="27714">MTVTVKHSTLPGLVLALCLSACTTTQTHPTKPLRVDLPLPDIAAEFETRIERLDSSSDAHEPQRYRWRFYRSAKRIETHLLPDNSGESWTQLPDGDIAYQRLFHTQKQLIDYLPGDLKAIGSQPNWLRLATLINADHLENFVAQSSDTILGRSVTHYTDDTRSNPVELAWLEAEQLPALLRRRGHGHTVTTRLIAVYRLDDAPWERPNSDAYQTTDFADLGDKENNAFIKSILPQLKGTQSHEH</sequence>
<reference key="2">
    <citation type="submission" date="2011-05" db="EMBL/GenBank/DDBJ databases">
        <title>Complete genome sequence of the aerobic marine methanotroph Methylomonas methanica MC09.</title>
        <authorList>
            <person name="Boden R."/>
            <person name="Cunliffe M."/>
            <person name="Scanlan J."/>
            <person name="Moussard H."/>
            <person name="Kits K.D."/>
            <person name="Klotz M."/>
            <person name="Jetten M."/>
            <person name="Vuilleumier S."/>
            <person name="Han J."/>
            <person name="Peters L."/>
            <person name="Mikhailova N."/>
            <person name="Teshima H."/>
            <person name="Tapia R."/>
            <person name="Kyrpides N."/>
            <person name="Ivanova N."/>
            <person name="Pagani I."/>
            <person name="Cheng J.-F."/>
            <person name="Goodwin L."/>
            <person name="Han C."/>
            <person name="Hauser L."/>
            <person name="Land M."/>
            <person name="Lapidus A."/>
            <person name="Lucas S."/>
            <person name="Pitluck S."/>
            <person name="Woyke T."/>
            <person name="Stein L.Y."/>
            <person name="Murrell C."/>
        </authorList>
    </citation>
    <scope>NUCLEOTIDE SEQUENCE</scope>
    <source>
        <strain>MC09</strain>
    </source>
</reference>
<dbReference type="KEGG" id="mmt:Metme_3270"/>
<evidence type="ECO:0000313" key="1">
    <source>
        <dbReference type="EMBL" id="AEG01642.1"/>
    </source>
</evidence>
<dbReference type="HOGENOM" id="CLU_1188241_0_0_6"/>